<comment type="cofactor">
    <cofactor evidence="1">
        <name>[4Fe-4S] cluster</name>
        <dbReference type="ChEBI" id="CHEBI:49883"/>
    </cofactor>
</comment>
<dbReference type="SFLD" id="SFLDG01107">
    <property type="entry name" value="Uncharacterised_Radical_SAM_Su"/>
    <property type="match status" value="1"/>
</dbReference>
<dbReference type="PIRSF" id="PIRSF020870">
    <property type="entry name" value="Radical_SAM_bac_prd"/>
    <property type="match status" value="1"/>
</dbReference>
<evidence type="ECO:0000259" key="7">
    <source>
        <dbReference type="PROSITE" id="PS51918"/>
    </source>
</evidence>
<dbReference type="GO" id="GO:0051539">
    <property type="term" value="F:4 iron, 4 sulfur cluster binding"/>
    <property type="evidence" value="ECO:0007669"/>
    <property type="project" value="UniProtKB-KW"/>
</dbReference>
<dbReference type="InterPro" id="IPR006638">
    <property type="entry name" value="Elp3/MiaA/NifB-like_rSAM"/>
</dbReference>
<keyword evidence="9" id="KW-1185">Reference proteome</keyword>
<reference evidence="8 9" key="1">
    <citation type="submission" date="2019-05" db="EMBL/GenBank/DDBJ databases">
        <title>Verrucobacter flavum gen. nov., sp. nov. a new member of the family Verrucomicrobiaceae.</title>
        <authorList>
            <person name="Szuroczki S."/>
            <person name="Abbaszade G."/>
            <person name="Szabo A."/>
            <person name="Felfoldi T."/>
            <person name="Schumann P."/>
            <person name="Boka K."/>
            <person name="Keki Z."/>
            <person name="Toumi M."/>
            <person name="Toth E."/>
        </authorList>
    </citation>
    <scope>NUCLEOTIDE SEQUENCE [LARGE SCALE GENOMIC DNA]</scope>
    <source>
        <strain evidence="8 9">MG-N-17</strain>
    </source>
</reference>
<evidence type="ECO:0000313" key="8">
    <source>
        <dbReference type="EMBL" id="TLD68937.1"/>
    </source>
</evidence>
<dbReference type="PANTHER" id="PTHR43076">
    <property type="entry name" value="FO SYNTHASE (COFH)"/>
    <property type="match status" value="1"/>
</dbReference>
<proteinExistence type="predicted"/>
<dbReference type="InterPro" id="IPR013785">
    <property type="entry name" value="Aldolase_TIM"/>
</dbReference>
<evidence type="ECO:0000256" key="5">
    <source>
        <dbReference type="ARBA" id="ARBA00023004"/>
    </source>
</evidence>
<sequence length="381" mass="40691">MTTTANSFQSTLLTRKQLLTSELQSLGIRIADETNSANSRRGGAGPSDHKAVSIMGTTLMVPIHTKPAHQSPFTADPPDAVGRSFLYRDGQPEAPLQFPPQPRFYGMSTLDGIPYWKIAQLHSHNVLATTVLQTCIRYGNTSTKCQFCAIGESLKANRTIARKTPEQLAEVARVAQQLDGIEQVILTTGTPIGPDRGASVLVDVAAAIKSATGLAIQAQCEPPADFVWFKRLQDAGVDTLGMHLEAWDESVRAKIMPGKAEVPVSYYLKAFSAAVEVFGRGQVSTYLLAGLGDTVEGLLDASRQLIALGVYPFVVPFVPIGGTQLANHHPPTADFMRAILEPLGNMLSEANMTSDTVKAGCAKCAACSSLSTFEKKTACAA</sequence>
<dbReference type="GO" id="GO:0046872">
    <property type="term" value="F:metal ion binding"/>
    <property type="evidence" value="ECO:0007669"/>
    <property type="project" value="UniProtKB-KW"/>
</dbReference>
<evidence type="ECO:0000256" key="3">
    <source>
        <dbReference type="ARBA" id="ARBA00022691"/>
    </source>
</evidence>
<dbReference type="SMART" id="SM00729">
    <property type="entry name" value="Elp3"/>
    <property type="match status" value="1"/>
</dbReference>
<evidence type="ECO:0000313" key="9">
    <source>
        <dbReference type="Proteomes" id="UP000306196"/>
    </source>
</evidence>
<dbReference type="InterPro" id="IPR007197">
    <property type="entry name" value="rSAM"/>
</dbReference>
<dbReference type="InterPro" id="IPR058240">
    <property type="entry name" value="rSAM_sf"/>
</dbReference>
<name>A0A5R8K9G6_9BACT</name>
<dbReference type="PANTHER" id="PTHR43076:SF1">
    <property type="entry name" value="LIPOYL SYNTHASE 2"/>
    <property type="match status" value="1"/>
</dbReference>
<dbReference type="GO" id="GO:0044689">
    <property type="term" value="F:7,8-didemethyl-8-hydroxy-5-deazariboflavin synthase activity"/>
    <property type="evidence" value="ECO:0007669"/>
    <property type="project" value="TreeGrafter"/>
</dbReference>
<keyword evidence="6" id="KW-0411">Iron-sulfur</keyword>
<dbReference type="Pfam" id="PF04055">
    <property type="entry name" value="Radical_SAM"/>
    <property type="match status" value="1"/>
</dbReference>
<keyword evidence="2" id="KW-0004">4Fe-4S</keyword>
<dbReference type="SFLD" id="SFLDS00029">
    <property type="entry name" value="Radical_SAM"/>
    <property type="match status" value="1"/>
</dbReference>
<dbReference type="SUPFAM" id="SSF102114">
    <property type="entry name" value="Radical SAM enzymes"/>
    <property type="match status" value="1"/>
</dbReference>
<accession>A0A5R8K9G6</accession>
<comment type="caution">
    <text evidence="8">The sequence shown here is derived from an EMBL/GenBank/DDBJ whole genome shotgun (WGS) entry which is preliminary data.</text>
</comment>
<keyword evidence="3" id="KW-0949">S-adenosyl-L-methionine</keyword>
<dbReference type="InterPro" id="IPR034405">
    <property type="entry name" value="F420"/>
</dbReference>
<dbReference type="NCBIfam" id="NF045502">
    <property type="entry name" value="variant_rSAM"/>
    <property type="match status" value="1"/>
</dbReference>
<protein>
    <submittedName>
        <fullName evidence="8">MSMEG_0568 family radical SAM protein</fullName>
    </submittedName>
</protein>
<dbReference type="Gene3D" id="3.20.20.70">
    <property type="entry name" value="Aldolase class I"/>
    <property type="match status" value="1"/>
</dbReference>
<dbReference type="AlphaFoldDB" id="A0A5R8K9G6"/>
<keyword evidence="5" id="KW-0408">Iron</keyword>
<evidence type="ECO:0000256" key="4">
    <source>
        <dbReference type="ARBA" id="ARBA00022723"/>
    </source>
</evidence>
<organism evidence="8 9">
    <name type="scientific">Phragmitibacter flavus</name>
    <dbReference type="NCBI Taxonomy" id="2576071"/>
    <lineage>
        <taxon>Bacteria</taxon>
        <taxon>Pseudomonadati</taxon>
        <taxon>Verrucomicrobiota</taxon>
        <taxon>Verrucomicrobiia</taxon>
        <taxon>Verrucomicrobiales</taxon>
        <taxon>Verrucomicrobiaceae</taxon>
        <taxon>Phragmitibacter</taxon>
    </lineage>
</organism>
<evidence type="ECO:0000256" key="1">
    <source>
        <dbReference type="ARBA" id="ARBA00001966"/>
    </source>
</evidence>
<feature type="domain" description="Radical SAM core" evidence="7">
    <location>
        <begin position="124"/>
        <end position="356"/>
    </location>
</feature>
<dbReference type="CDD" id="cd01335">
    <property type="entry name" value="Radical_SAM"/>
    <property type="match status" value="1"/>
</dbReference>
<dbReference type="EMBL" id="VAUV01000017">
    <property type="protein sequence ID" value="TLD68937.1"/>
    <property type="molecule type" value="Genomic_DNA"/>
</dbReference>
<evidence type="ECO:0000256" key="6">
    <source>
        <dbReference type="ARBA" id="ARBA00023014"/>
    </source>
</evidence>
<keyword evidence="4" id="KW-0479">Metal-binding</keyword>
<dbReference type="InterPro" id="IPR016779">
    <property type="entry name" value="rSAM_MSMEG0568"/>
</dbReference>
<dbReference type="PROSITE" id="PS51918">
    <property type="entry name" value="RADICAL_SAM"/>
    <property type="match status" value="1"/>
</dbReference>
<dbReference type="OrthoDB" id="5391057at2"/>
<dbReference type="RefSeq" id="WP_138088067.1">
    <property type="nucleotide sequence ID" value="NZ_VAUV01000017.1"/>
</dbReference>
<dbReference type="Proteomes" id="UP000306196">
    <property type="component" value="Unassembled WGS sequence"/>
</dbReference>
<dbReference type="NCBIfam" id="TIGR04043">
    <property type="entry name" value="rSAM_MSMEG_0568"/>
    <property type="match status" value="1"/>
</dbReference>
<gene>
    <name evidence="8" type="ORF">FEM03_19955</name>
</gene>
<evidence type="ECO:0000256" key="2">
    <source>
        <dbReference type="ARBA" id="ARBA00022485"/>
    </source>
</evidence>